<dbReference type="InterPro" id="IPR036420">
    <property type="entry name" value="BRCT_dom_sf"/>
</dbReference>
<proteinExistence type="predicted"/>
<dbReference type="EC" id="6.5.1.2" evidence="2"/>
<comment type="caution">
    <text evidence="2">The sequence shown here is derived from an EMBL/GenBank/DDBJ whole genome shotgun (WGS) entry which is preliminary data.</text>
</comment>
<dbReference type="Gene3D" id="3.40.50.10190">
    <property type="entry name" value="BRCT domain"/>
    <property type="match status" value="1"/>
</dbReference>
<evidence type="ECO:0000259" key="1">
    <source>
        <dbReference type="PROSITE" id="PS50172"/>
    </source>
</evidence>
<protein>
    <submittedName>
        <fullName evidence="2">DNA ligase</fullName>
        <ecNumber evidence="2">6.5.1.2</ecNumber>
    </submittedName>
</protein>
<reference evidence="2" key="1">
    <citation type="submission" date="2019-08" db="EMBL/GenBank/DDBJ databases">
        <authorList>
            <person name="Kucharzyk K."/>
            <person name="Murdoch R.W."/>
            <person name="Higgins S."/>
            <person name="Loffler F."/>
        </authorList>
    </citation>
    <scope>NUCLEOTIDE SEQUENCE</scope>
</reference>
<dbReference type="InterPro" id="IPR001357">
    <property type="entry name" value="BRCT_dom"/>
</dbReference>
<gene>
    <name evidence="2" type="primary">ligA_44</name>
    <name evidence="2" type="ORF">SDC9_131253</name>
</gene>
<dbReference type="SUPFAM" id="SSF52113">
    <property type="entry name" value="BRCT domain"/>
    <property type="match status" value="1"/>
</dbReference>
<dbReference type="GO" id="GO:0003911">
    <property type="term" value="F:DNA ligase (NAD+) activity"/>
    <property type="evidence" value="ECO:0007669"/>
    <property type="project" value="UniProtKB-EC"/>
</dbReference>
<dbReference type="SMART" id="SM00292">
    <property type="entry name" value="BRCT"/>
    <property type="match status" value="1"/>
</dbReference>
<organism evidence="2">
    <name type="scientific">bioreactor metagenome</name>
    <dbReference type="NCBI Taxonomy" id="1076179"/>
    <lineage>
        <taxon>unclassified sequences</taxon>
        <taxon>metagenomes</taxon>
        <taxon>ecological metagenomes</taxon>
    </lineage>
</organism>
<dbReference type="PROSITE" id="PS50172">
    <property type="entry name" value="BRCT"/>
    <property type="match status" value="1"/>
</dbReference>
<accession>A0A645D6B5</accession>
<dbReference type="Pfam" id="PF00533">
    <property type="entry name" value="BRCT"/>
    <property type="match status" value="1"/>
</dbReference>
<dbReference type="EMBL" id="VSSQ01032794">
    <property type="protein sequence ID" value="MPM84182.1"/>
    <property type="molecule type" value="Genomic_DNA"/>
</dbReference>
<feature type="domain" description="BRCT" evidence="1">
    <location>
        <begin position="45"/>
        <end position="122"/>
    </location>
</feature>
<sequence>MVDEIGGIVADSIISFFLDTVNRLTVKRLGDFGLNLSEERAEQKAISNKLEGLSVVVSGVFSKPREEIKQIIEQHSGKNVSSISASTSFIVAGQNMGPAKEEKAKKLGIKILTEEEFFNLIK</sequence>
<dbReference type="AlphaFoldDB" id="A0A645D6B5"/>
<keyword evidence="2" id="KW-0436">Ligase</keyword>
<evidence type="ECO:0000313" key="2">
    <source>
        <dbReference type="EMBL" id="MPM84182.1"/>
    </source>
</evidence>
<name>A0A645D6B5_9ZZZZ</name>